<dbReference type="GO" id="GO:0004175">
    <property type="term" value="F:endopeptidase activity"/>
    <property type="evidence" value="ECO:0007669"/>
    <property type="project" value="TreeGrafter"/>
</dbReference>
<dbReference type="EMBL" id="MFJR01000007">
    <property type="protein sequence ID" value="OGG27012.1"/>
    <property type="molecule type" value="Genomic_DNA"/>
</dbReference>
<dbReference type="PANTHER" id="PTHR32060:SF30">
    <property type="entry name" value="CARBOXY-TERMINAL PROCESSING PROTEASE CTPA"/>
    <property type="match status" value="1"/>
</dbReference>
<dbReference type="FunFam" id="2.30.42.10:FF:000063">
    <property type="entry name" value="Peptidase, S41 family"/>
    <property type="match status" value="1"/>
</dbReference>
<name>A0A1F6AR73_9BACT</name>
<reference evidence="7 8" key="1">
    <citation type="journal article" date="2016" name="Nat. Commun.">
        <title>Thousands of microbial genomes shed light on interconnected biogeochemical processes in an aquifer system.</title>
        <authorList>
            <person name="Anantharaman K."/>
            <person name="Brown C.T."/>
            <person name="Hug L.A."/>
            <person name="Sharon I."/>
            <person name="Castelle C.J."/>
            <person name="Probst A.J."/>
            <person name="Thomas B.C."/>
            <person name="Singh A."/>
            <person name="Wilkins M.J."/>
            <person name="Karaoz U."/>
            <person name="Brodie E.L."/>
            <person name="Williams K.H."/>
            <person name="Hubbard S.S."/>
            <person name="Banfield J.F."/>
        </authorList>
    </citation>
    <scope>NUCLEOTIDE SEQUENCE [LARGE SCALE GENOMIC DNA]</scope>
</reference>
<dbReference type="GO" id="GO:0030288">
    <property type="term" value="C:outer membrane-bounded periplasmic space"/>
    <property type="evidence" value="ECO:0007669"/>
    <property type="project" value="TreeGrafter"/>
</dbReference>
<dbReference type="SUPFAM" id="SSF50156">
    <property type="entry name" value="PDZ domain-like"/>
    <property type="match status" value="1"/>
</dbReference>
<sequence>MVFGAISGMVASLGDPYTVFLPPDQNKEAKDDLGGKFEGIGAQLGIKDKKIVVVAPLKGTPADKAGLKPGDWIIKVDGKETFNWTLPETVSKIRGPKNSKVLLNIMHKDSSKSADLEVVRDDIKVASVDWYMNNVKCQNLNENCQIIKESCASCRKIVYLQLGKFGDQTTDEWKKAIAEIGKELQKSPSEIKGMILDLRNNPGGYLSASVYIASEFLSDGIVVIQESVNQSQQQYKVNRKGDLLKIPLVVLINKGSASASEIVAGSLQDRGRAKLVGETSFGKGTIQEPQELPGGAGIHITTAKWLLPSGIWINGTGVIPDVKIENDEAKPEEDLQLEKGIETLLK</sequence>
<dbReference type="AlphaFoldDB" id="A0A1F6AR73"/>
<evidence type="ECO:0000256" key="5">
    <source>
        <dbReference type="RuleBase" id="RU004404"/>
    </source>
</evidence>
<dbReference type="SMART" id="SM00228">
    <property type="entry name" value="PDZ"/>
    <property type="match status" value="1"/>
</dbReference>
<dbReference type="InterPro" id="IPR001478">
    <property type="entry name" value="PDZ"/>
</dbReference>
<evidence type="ECO:0000313" key="7">
    <source>
        <dbReference type="EMBL" id="OGG27012.1"/>
    </source>
</evidence>
<dbReference type="Pfam" id="PF17820">
    <property type="entry name" value="PDZ_6"/>
    <property type="match status" value="1"/>
</dbReference>
<dbReference type="Gene3D" id="3.90.226.10">
    <property type="entry name" value="2-enoyl-CoA Hydratase, Chain A, domain 1"/>
    <property type="match status" value="1"/>
</dbReference>
<dbReference type="Gene3D" id="3.30.750.44">
    <property type="match status" value="1"/>
</dbReference>
<dbReference type="SUPFAM" id="SSF52096">
    <property type="entry name" value="ClpP/crotonase"/>
    <property type="match status" value="1"/>
</dbReference>
<keyword evidence="3 5" id="KW-0378">Hydrolase</keyword>
<dbReference type="PANTHER" id="PTHR32060">
    <property type="entry name" value="TAIL-SPECIFIC PROTEASE"/>
    <property type="match status" value="1"/>
</dbReference>
<dbReference type="PROSITE" id="PS50106">
    <property type="entry name" value="PDZ"/>
    <property type="match status" value="1"/>
</dbReference>
<dbReference type="GO" id="GO:0008236">
    <property type="term" value="F:serine-type peptidase activity"/>
    <property type="evidence" value="ECO:0007669"/>
    <property type="project" value="UniProtKB-KW"/>
</dbReference>
<keyword evidence="2 5" id="KW-0645">Protease</keyword>
<dbReference type="CDD" id="cd06782">
    <property type="entry name" value="cpPDZ_CPP-like"/>
    <property type="match status" value="1"/>
</dbReference>
<evidence type="ECO:0000256" key="2">
    <source>
        <dbReference type="ARBA" id="ARBA00022670"/>
    </source>
</evidence>
<evidence type="ECO:0000256" key="3">
    <source>
        <dbReference type="ARBA" id="ARBA00022801"/>
    </source>
</evidence>
<dbReference type="NCBIfam" id="TIGR00225">
    <property type="entry name" value="prc"/>
    <property type="match status" value="1"/>
</dbReference>
<evidence type="ECO:0000259" key="6">
    <source>
        <dbReference type="PROSITE" id="PS50106"/>
    </source>
</evidence>
<gene>
    <name evidence="7" type="ORF">A2960_02605</name>
</gene>
<dbReference type="InterPro" id="IPR004447">
    <property type="entry name" value="Peptidase_S41A"/>
</dbReference>
<dbReference type="GO" id="GO:0007165">
    <property type="term" value="P:signal transduction"/>
    <property type="evidence" value="ECO:0007669"/>
    <property type="project" value="TreeGrafter"/>
</dbReference>
<dbReference type="InterPro" id="IPR041489">
    <property type="entry name" value="PDZ_6"/>
</dbReference>
<dbReference type="InterPro" id="IPR005151">
    <property type="entry name" value="Tail-specific_protease"/>
</dbReference>
<dbReference type="Pfam" id="PF03572">
    <property type="entry name" value="Peptidase_S41"/>
    <property type="match status" value="1"/>
</dbReference>
<organism evidence="7 8">
    <name type="scientific">Candidatus Gottesmanbacteria bacterium RIFCSPLOWO2_01_FULL_39_12b</name>
    <dbReference type="NCBI Taxonomy" id="1798388"/>
    <lineage>
        <taxon>Bacteria</taxon>
        <taxon>Candidatus Gottesmaniibacteriota</taxon>
    </lineage>
</organism>
<keyword evidence="4 5" id="KW-0720">Serine protease</keyword>
<dbReference type="GO" id="GO:0006508">
    <property type="term" value="P:proteolysis"/>
    <property type="evidence" value="ECO:0007669"/>
    <property type="project" value="UniProtKB-KW"/>
</dbReference>
<dbReference type="InterPro" id="IPR036034">
    <property type="entry name" value="PDZ_sf"/>
</dbReference>
<dbReference type="Gene3D" id="2.30.42.10">
    <property type="match status" value="1"/>
</dbReference>
<feature type="domain" description="PDZ" evidence="6">
    <location>
        <begin position="18"/>
        <end position="94"/>
    </location>
</feature>
<evidence type="ECO:0000256" key="1">
    <source>
        <dbReference type="ARBA" id="ARBA00009179"/>
    </source>
</evidence>
<dbReference type="SMART" id="SM00245">
    <property type="entry name" value="TSPc"/>
    <property type="match status" value="1"/>
</dbReference>
<evidence type="ECO:0000313" key="8">
    <source>
        <dbReference type="Proteomes" id="UP000176609"/>
    </source>
</evidence>
<dbReference type="Proteomes" id="UP000176609">
    <property type="component" value="Unassembled WGS sequence"/>
</dbReference>
<proteinExistence type="inferred from homology"/>
<dbReference type="CDD" id="cd07560">
    <property type="entry name" value="Peptidase_S41_CPP"/>
    <property type="match status" value="1"/>
</dbReference>
<evidence type="ECO:0000256" key="4">
    <source>
        <dbReference type="ARBA" id="ARBA00022825"/>
    </source>
</evidence>
<comment type="caution">
    <text evidence="7">The sequence shown here is derived from an EMBL/GenBank/DDBJ whole genome shotgun (WGS) entry which is preliminary data.</text>
</comment>
<protein>
    <recommendedName>
        <fullName evidence="6">PDZ domain-containing protein</fullName>
    </recommendedName>
</protein>
<dbReference type="InterPro" id="IPR029045">
    <property type="entry name" value="ClpP/crotonase-like_dom_sf"/>
</dbReference>
<comment type="similarity">
    <text evidence="1 5">Belongs to the peptidase S41A family.</text>
</comment>
<accession>A0A1F6AR73</accession>